<evidence type="ECO:0000256" key="1">
    <source>
        <dbReference type="ARBA" id="ARBA00022598"/>
    </source>
</evidence>
<protein>
    <submittedName>
        <fullName evidence="6">UDP-N-acetylmuramoyl-tripeptide--D-alanyl-D-alanine ligase</fullName>
        <ecNumber evidence="6">6.3.2.10</ecNumber>
    </submittedName>
</protein>
<dbReference type="InterPro" id="IPR013221">
    <property type="entry name" value="Mur_ligase_cen"/>
</dbReference>
<dbReference type="EC" id="6.3.2.10" evidence="6"/>
<dbReference type="PANTHER" id="PTHR43024:SF1">
    <property type="entry name" value="UDP-N-ACETYLMURAMOYL-TRIPEPTIDE--D-ALANYL-D-ALANINE LIGASE"/>
    <property type="match status" value="1"/>
</dbReference>
<accession>A0A938Y307</accession>
<evidence type="ECO:0000313" key="6">
    <source>
        <dbReference type="EMBL" id="MBM7590290.1"/>
    </source>
</evidence>
<evidence type="ECO:0000256" key="2">
    <source>
        <dbReference type="ARBA" id="ARBA00022741"/>
    </source>
</evidence>
<keyword evidence="7" id="KW-1185">Reference proteome</keyword>
<name>A0A938Y307_9BACL</name>
<keyword evidence="1 6" id="KW-0436">Ligase</keyword>
<dbReference type="Gene3D" id="3.90.190.20">
    <property type="entry name" value="Mur ligase, C-terminal domain"/>
    <property type="match status" value="1"/>
</dbReference>
<keyword evidence="2" id="KW-0547">Nucleotide-binding</keyword>
<dbReference type="AlphaFoldDB" id="A0A938Y307"/>
<feature type="domain" description="Mur ligase central" evidence="5">
    <location>
        <begin position="109"/>
        <end position="296"/>
    </location>
</feature>
<dbReference type="GO" id="GO:0047480">
    <property type="term" value="F:UDP-N-acetylmuramoyl-tripeptide-D-alanyl-D-alanine ligase activity"/>
    <property type="evidence" value="ECO:0007669"/>
    <property type="project" value="UniProtKB-EC"/>
</dbReference>
<dbReference type="PANTHER" id="PTHR43024">
    <property type="entry name" value="UDP-N-ACETYLMURAMOYL-TRIPEPTIDE--D-ALANYL-D-ALANINE LIGASE"/>
    <property type="match status" value="1"/>
</dbReference>
<dbReference type="SUPFAM" id="SSF53244">
    <property type="entry name" value="MurD-like peptide ligases, peptide-binding domain"/>
    <property type="match status" value="1"/>
</dbReference>
<proteinExistence type="predicted"/>
<evidence type="ECO:0000259" key="5">
    <source>
        <dbReference type="Pfam" id="PF08245"/>
    </source>
</evidence>
<dbReference type="GO" id="GO:0005524">
    <property type="term" value="F:ATP binding"/>
    <property type="evidence" value="ECO:0007669"/>
    <property type="project" value="UniProtKB-KW"/>
</dbReference>
<sequence>MKTLYVKEIVENIGGTLLTNREEQPIRHVVVYPHLLRRRSLYFDMARRSKINESKWKQLSDLVIVTDRPAYFLGKNPSWSIIEVEHSHRAYWKFIDYYRSLWEIPVIGVTGTCGKTTVKEMIAHILSKSYRVQSTYKSKNALDRNLQYLLGFDERTDAAVMEMGVARPNDLLKSCRYFKPQIGIITTIGTDHLEHCKTQENYILEKAKLLKGLDNKGTLIINGDDENIKKIDLSKFEGEIIRFGQSEDADYRAMDIRYTEGGMTFILIAYEEKYTAFVPGYGEHNVYNAMASLAAVQEVGMDLEEAIDRLKSFHHVESHLELHIGLNGCTVIDDTWSSNPTSAGAALKVLKEIADGKKTVAVFGRMELLGEQTEQQHALVGEKVARYGIDTLITIDETAAHIGKRAFELGMPLERIYRCKSPRKIFNILKQQLNQQTIVLIKTSMLDSRTKLIKRVLLKERKRR</sequence>
<dbReference type="InterPro" id="IPR051046">
    <property type="entry name" value="MurCDEF_CellWall_CoF430Synth"/>
</dbReference>
<dbReference type="Gene3D" id="3.40.1190.10">
    <property type="entry name" value="Mur-like, catalytic domain"/>
    <property type="match status" value="1"/>
</dbReference>
<dbReference type="Pfam" id="PF08245">
    <property type="entry name" value="Mur_ligase_M"/>
    <property type="match status" value="1"/>
</dbReference>
<organism evidence="6 7">
    <name type="scientific">Brevibacillus fulvus</name>
    <dbReference type="NCBI Taxonomy" id="1125967"/>
    <lineage>
        <taxon>Bacteria</taxon>
        <taxon>Bacillati</taxon>
        <taxon>Bacillota</taxon>
        <taxon>Bacilli</taxon>
        <taxon>Bacillales</taxon>
        <taxon>Paenibacillaceae</taxon>
        <taxon>Brevibacillus</taxon>
    </lineage>
</organism>
<evidence type="ECO:0000256" key="3">
    <source>
        <dbReference type="ARBA" id="ARBA00022840"/>
    </source>
</evidence>
<dbReference type="InterPro" id="IPR004101">
    <property type="entry name" value="Mur_ligase_C"/>
</dbReference>
<keyword evidence="3" id="KW-0067">ATP-binding</keyword>
<evidence type="ECO:0000259" key="4">
    <source>
        <dbReference type="Pfam" id="PF02875"/>
    </source>
</evidence>
<gene>
    <name evidence="6" type="ORF">JOD01_001894</name>
</gene>
<reference evidence="6" key="1">
    <citation type="submission" date="2021-01" db="EMBL/GenBank/DDBJ databases">
        <title>Genomic Encyclopedia of Type Strains, Phase IV (KMG-IV): sequencing the most valuable type-strain genomes for metagenomic binning, comparative biology and taxonomic classification.</title>
        <authorList>
            <person name="Goeker M."/>
        </authorList>
    </citation>
    <scope>NUCLEOTIDE SEQUENCE</scope>
    <source>
        <strain evidence="6">DSM 25523</strain>
    </source>
</reference>
<dbReference type="Pfam" id="PF02875">
    <property type="entry name" value="Mur_ligase_C"/>
    <property type="match status" value="1"/>
</dbReference>
<dbReference type="EMBL" id="JAFBEB010000005">
    <property type="protein sequence ID" value="MBM7590290.1"/>
    <property type="molecule type" value="Genomic_DNA"/>
</dbReference>
<dbReference type="InterPro" id="IPR036565">
    <property type="entry name" value="Mur-like_cat_sf"/>
</dbReference>
<evidence type="ECO:0000313" key="7">
    <source>
        <dbReference type="Proteomes" id="UP000717624"/>
    </source>
</evidence>
<dbReference type="RefSeq" id="WP_204518043.1">
    <property type="nucleotide sequence ID" value="NZ_BAABIN010000020.1"/>
</dbReference>
<dbReference type="InterPro" id="IPR036615">
    <property type="entry name" value="Mur_ligase_C_dom_sf"/>
</dbReference>
<dbReference type="Proteomes" id="UP000717624">
    <property type="component" value="Unassembled WGS sequence"/>
</dbReference>
<dbReference type="SUPFAM" id="SSF53623">
    <property type="entry name" value="MurD-like peptide ligases, catalytic domain"/>
    <property type="match status" value="1"/>
</dbReference>
<feature type="domain" description="Mur ligase C-terminal" evidence="4">
    <location>
        <begin position="326"/>
        <end position="444"/>
    </location>
</feature>
<comment type="caution">
    <text evidence="6">The sequence shown here is derived from an EMBL/GenBank/DDBJ whole genome shotgun (WGS) entry which is preliminary data.</text>
</comment>